<evidence type="ECO:0000313" key="3">
    <source>
        <dbReference type="Proteomes" id="UP000541185"/>
    </source>
</evidence>
<evidence type="ECO:0000256" key="1">
    <source>
        <dbReference type="SAM" id="Coils"/>
    </source>
</evidence>
<keyword evidence="3" id="KW-1185">Reference proteome</keyword>
<keyword evidence="1" id="KW-0175">Coiled coil</keyword>
<comment type="caution">
    <text evidence="2">The sequence shown here is derived from an EMBL/GenBank/DDBJ whole genome shotgun (WGS) entry which is preliminary data.</text>
</comment>
<organism evidence="2 3">
    <name type="scientific">Ramlibacter agri</name>
    <dbReference type="NCBI Taxonomy" id="2728837"/>
    <lineage>
        <taxon>Bacteria</taxon>
        <taxon>Pseudomonadati</taxon>
        <taxon>Pseudomonadota</taxon>
        <taxon>Betaproteobacteria</taxon>
        <taxon>Burkholderiales</taxon>
        <taxon>Comamonadaceae</taxon>
        <taxon>Ramlibacter</taxon>
    </lineage>
</organism>
<proteinExistence type="predicted"/>
<dbReference type="PROSITE" id="PS51257">
    <property type="entry name" value="PROKAR_LIPOPROTEIN"/>
    <property type="match status" value="1"/>
</dbReference>
<reference evidence="2 3" key="1">
    <citation type="submission" date="2020-04" db="EMBL/GenBank/DDBJ databases">
        <title>Ramlibacter sp. G-1-2-2 isolated from soil.</title>
        <authorList>
            <person name="Dahal R.H."/>
        </authorList>
    </citation>
    <scope>NUCLEOTIDE SEQUENCE [LARGE SCALE GENOMIC DNA]</scope>
    <source>
        <strain evidence="2 3">G-1-2-2</strain>
    </source>
</reference>
<evidence type="ECO:0000313" key="2">
    <source>
        <dbReference type="EMBL" id="NML42998.1"/>
    </source>
</evidence>
<accession>A0A848H5K9</accession>
<feature type="coiled-coil region" evidence="1">
    <location>
        <begin position="187"/>
        <end position="214"/>
    </location>
</feature>
<dbReference type="Proteomes" id="UP000541185">
    <property type="component" value="Unassembled WGS sequence"/>
</dbReference>
<dbReference type="AlphaFoldDB" id="A0A848H5K9"/>
<gene>
    <name evidence="2" type="ORF">HHL11_04490</name>
</gene>
<dbReference type="EMBL" id="JABBFX010000001">
    <property type="protein sequence ID" value="NML42998.1"/>
    <property type="molecule type" value="Genomic_DNA"/>
</dbReference>
<dbReference type="RefSeq" id="WP_169417239.1">
    <property type="nucleotide sequence ID" value="NZ_JABBFX010000001.1"/>
</dbReference>
<sequence>MKPLALLMLVLALAACGSKPRQPDWLMNADGEQDRFERAFLKGDDKVAASEFTRLRQDVASTGQPGLAARAELTRCAVRVASLDFQPCAGFEPLRADAPDAERAYADFLAGVVTPEQVKLLPEAYRGVAGGAGGGAAVKGIKEPLSRLVAAGVLLRTGKADPEVLQVASDTASEQGWRRAVLAWLGAQAMRAEQAGATEEAARLRRRMEIAAQER</sequence>
<protein>
    <submittedName>
        <fullName evidence="2">Uncharacterized protein</fullName>
    </submittedName>
</protein>
<name>A0A848H5K9_9BURK</name>